<name>K0TQ76_THAOC</name>
<sequence length="84" mass="8565">MIAVSFTTYAICDSASGRLSDSASTKTAACTRLCGPRSTCRQLISRCVADCGSAASGVQAGFDRPALTHRLLVAGAVLPPCSRG</sequence>
<accession>K0TQ76</accession>
<proteinExistence type="predicted"/>
<dbReference type="Proteomes" id="UP000266841">
    <property type="component" value="Unassembled WGS sequence"/>
</dbReference>
<protein>
    <submittedName>
        <fullName evidence="1">Uncharacterized protein</fullName>
    </submittedName>
</protein>
<dbReference type="AlphaFoldDB" id="K0TQ76"/>
<organism evidence="1 2">
    <name type="scientific">Thalassiosira oceanica</name>
    <name type="common">Marine diatom</name>
    <dbReference type="NCBI Taxonomy" id="159749"/>
    <lineage>
        <taxon>Eukaryota</taxon>
        <taxon>Sar</taxon>
        <taxon>Stramenopiles</taxon>
        <taxon>Ochrophyta</taxon>
        <taxon>Bacillariophyta</taxon>
        <taxon>Coscinodiscophyceae</taxon>
        <taxon>Thalassiosirophycidae</taxon>
        <taxon>Thalassiosirales</taxon>
        <taxon>Thalassiosiraceae</taxon>
        <taxon>Thalassiosira</taxon>
    </lineage>
</organism>
<gene>
    <name evidence="1" type="ORF">THAOC_02711</name>
</gene>
<comment type="caution">
    <text evidence="1">The sequence shown here is derived from an EMBL/GenBank/DDBJ whole genome shotgun (WGS) entry which is preliminary data.</text>
</comment>
<evidence type="ECO:0000313" key="2">
    <source>
        <dbReference type="Proteomes" id="UP000266841"/>
    </source>
</evidence>
<evidence type="ECO:0000313" key="1">
    <source>
        <dbReference type="EMBL" id="EJK75562.1"/>
    </source>
</evidence>
<keyword evidence="2" id="KW-1185">Reference proteome</keyword>
<reference evidence="1 2" key="1">
    <citation type="journal article" date="2012" name="Genome Biol.">
        <title>Genome and low-iron response of an oceanic diatom adapted to chronic iron limitation.</title>
        <authorList>
            <person name="Lommer M."/>
            <person name="Specht M."/>
            <person name="Roy A.S."/>
            <person name="Kraemer L."/>
            <person name="Andreson R."/>
            <person name="Gutowska M.A."/>
            <person name="Wolf J."/>
            <person name="Bergner S.V."/>
            <person name="Schilhabel M.B."/>
            <person name="Klostermeier U.C."/>
            <person name="Beiko R.G."/>
            <person name="Rosenstiel P."/>
            <person name="Hippler M."/>
            <person name="Laroche J."/>
        </authorList>
    </citation>
    <scope>NUCLEOTIDE SEQUENCE [LARGE SCALE GENOMIC DNA]</scope>
    <source>
        <strain evidence="1 2">CCMP1005</strain>
    </source>
</reference>
<dbReference type="EMBL" id="AGNL01002866">
    <property type="protein sequence ID" value="EJK75562.1"/>
    <property type="molecule type" value="Genomic_DNA"/>
</dbReference>